<sequence length="255" mass="28763">MSRRLTYSEKGKGLATPESPPRRGRVKLPDYDISDLLRKHELTLIAKAKLRVLINGLRPLITTSTIEFANGDEVVATLVIVKKDITKKAPSAKEMQVPRQSYTSTGKSLTSGADHRQTSGFMRDARRSGTGRHVPAPRAHQSDRASFEDDRRRLNSSQSIQDRRTPEKEYRAQINSPGNRASIHQNFEPYETVPATSRSREKTTNLMQQVPENVNIEALNEAREEIRGVMQQYVNCADPSESAARKERVRLANEK</sequence>
<dbReference type="EMBL" id="QGKV02002055">
    <property type="protein sequence ID" value="KAF3494998.1"/>
    <property type="molecule type" value="Genomic_DNA"/>
</dbReference>
<organism evidence="2 3">
    <name type="scientific">Brassica cretica</name>
    <name type="common">Mustard</name>
    <dbReference type="NCBI Taxonomy" id="69181"/>
    <lineage>
        <taxon>Eukaryota</taxon>
        <taxon>Viridiplantae</taxon>
        <taxon>Streptophyta</taxon>
        <taxon>Embryophyta</taxon>
        <taxon>Tracheophyta</taxon>
        <taxon>Spermatophyta</taxon>
        <taxon>Magnoliopsida</taxon>
        <taxon>eudicotyledons</taxon>
        <taxon>Gunneridae</taxon>
        <taxon>Pentapetalae</taxon>
        <taxon>rosids</taxon>
        <taxon>malvids</taxon>
        <taxon>Brassicales</taxon>
        <taxon>Brassicaceae</taxon>
        <taxon>Brassiceae</taxon>
        <taxon>Brassica</taxon>
    </lineage>
</organism>
<evidence type="ECO:0000313" key="3">
    <source>
        <dbReference type="Proteomes" id="UP000266723"/>
    </source>
</evidence>
<gene>
    <name evidence="2" type="ORF">DY000_02052923</name>
</gene>
<feature type="compositionally biased region" description="Polar residues" evidence="1">
    <location>
        <begin position="98"/>
        <end position="111"/>
    </location>
</feature>
<keyword evidence="3" id="KW-1185">Reference proteome</keyword>
<feature type="compositionally biased region" description="Polar residues" evidence="1">
    <location>
        <begin position="173"/>
        <end position="183"/>
    </location>
</feature>
<feature type="region of interest" description="Disordered" evidence="1">
    <location>
        <begin position="88"/>
        <end position="183"/>
    </location>
</feature>
<proteinExistence type="predicted"/>
<evidence type="ECO:0000256" key="1">
    <source>
        <dbReference type="SAM" id="MobiDB-lite"/>
    </source>
</evidence>
<feature type="compositionally biased region" description="Basic and acidic residues" evidence="1">
    <location>
        <begin position="140"/>
        <end position="153"/>
    </location>
</feature>
<comment type="caution">
    <text evidence="2">The sequence shown here is derived from an EMBL/GenBank/DDBJ whole genome shotgun (WGS) entry which is preliminary data.</text>
</comment>
<accession>A0ABQ7ABE8</accession>
<feature type="compositionally biased region" description="Basic and acidic residues" evidence="1">
    <location>
        <begin position="161"/>
        <end position="171"/>
    </location>
</feature>
<name>A0ABQ7ABE8_BRACR</name>
<dbReference type="Proteomes" id="UP000266723">
    <property type="component" value="Unassembled WGS sequence"/>
</dbReference>
<reference evidence="2 3" key="1">
    <citation type="journal article" date="2020" name="BMC Genomics">
        <title>Intraspecific diversification of the crop wild relative Brassica cretica Lam. using demographic model selection.</title>
        <authorList>
            <person name="Kioukis A."/>
            <person name="Michalopoulou V.A."/>
            <person name="Briers L."/>
            <person name="Pirintsos S."/>
            <person name="Studholme D.J."/>
            <person name="Pavlidis P."/>
            <person name="Sarris P.F."/>
        </authorList>
    </citation>
    <scope>NUCLEOTIDE SEQUENCE [LARGE SCALE GENOMIC DNA]</scope>
    <source>
        <strain evidence="3">cv. PFS-1207/04</strain>
    </source>
</reference>
<feature type="region of interest" description="Disordered" evidence="1">
    <location>
        <begin position="1"/>
        <end position="26"/>
    </location>
</feature>
<feature type="compositionally biased region" description="Basic and acidic residues" evidence="1">
    <location>
        <begin position="113"/>
        <end position="127"/>
    </location>
</feature>
<evidence type="ECO:0000313" key="2">
    <source>
        <dbReference type="EMBL" id="KAF3494998.1"/>
    </source>
</evidence>
<protein>
    <submittedName>
        <fullName evidence="2">Uncharacterized protein</fullName>
    </submittedName>
</protein>
<feature type="compositionally biased region" description="Basic and acidic residues" evidence="1">
    <location>
        <begin position="1"/>
        <end position="12"/>
    </location>
</feature>